<dbReference type="GO" id="GO:0045053">
    <property type="term" value="P:protein retention in Golgi apparatus"/>
    <property type="evidence" value="ECO:0007669"/>
    <property type="project" value="TreeGrafter"/>
</dbReference>
<name>A0A914Y1L7_9BILA</name>
<dbReference type="InterPro" id="IPR026854">
    <property type="entry name" value="VPS13_N"/>
</dbReference>
<sequence>MLEGLVTWVLNNYVGEYLENLNADQLSIALLQGQVELENVPIKKTALRKFDVPLVVKSGIIGKLTLSIPITRMRSEPWILKMSDLLVLLGPSDGSYDASDVEGYEQSKKEQLLEALEAHHKTQLSLNMGIPIKDEATQNQYWGASLVSAVSNNIQLILSNVHIRYEDSTTLPNNIPFNFGIRIQHISIQTTNSQWKAEFIQPSEGVNTFKKLDIKGFSVFWNCDQEVHKDVLSHSDLKGVLSPESSKENQFILQPFSMQARMEKNSSKFPLKTIPAIPRFKFDLRPEKINIEISKKQLAQIRILTREWARFDRARQHRKWRPSVNVKENARIWWKFAINRIMDDTQRNRERCTLNFLLTRAKHLNHYCKAYKLKLEAYVSEQQTLRPPSGRRNSATNQIPSAVVAAVEDIAFMKQIEHDSQYSYHELHIFRETIFRRLMREKDEERKSATTNSTDDEKSQAEPFEVVTPTTEMKTPMLAQVETKPEQSQGLYGWVSSWFGSDKSNEEKLDEDDINEATFLQMWPNMQEKDLPPNLKKIEKKVEEEILDVLNESWDDSTVLRRDNLLAEIVLRLERIIIRFVDDDPGSGSSRVIAMDWRHVTSRLQLSPREHRTEISLSVGDMNVHRLKIEPLGEGDKNDIEEDIIGEDSFDEEEDGPSLLGFGSFPKFSPQLLFAIGRAKEDVNDSEEMPRHQDNLILMTKETQKTKKPLFQMIYRRMAPRINVLHELDAKFSSISVIYDEDAFNGISNLFDTEAALIEQALDPTNKDLGDLGDVGETHYYMSFSIPSVLFELRSRRTSLANKEMEEISSPFACAKLKNVDIGISKTEPMLTKLKIGLSSLIVDDLYEKNNPLPLIKTIENKNSLTASTSLSNSCPDLHAEQQHFTTLSSSLPTKLEFRPVFIQRPPQLPLTTRLPQKDKPIPTVIIDNDFGVHSPDGPLLNFIFVDSEHPEYESKYAKELIS</sequence>
<accession>A0A914Y1L7</accession>
<dbReference type="GO" id="GO:0007005">
    <property type="term" value="P:mitochondrion organization"/>
    <property type="evidence" value="ECO:0007669"/>
    <property type="project" value="TreeGrafter"/>
</dbReference>
<dbReference type="GO" id="GO:0006623">
    <property type="term" value="P:protein targeting to vacuole"/>
    <property type="evidence" value="ECO:0007669"/>
    <property type="project" value="TreeGrafter"/>
</dbReference>
<dbReference type="Pfam" id="PF12624">
    <property type="entry name" value="VPS13_N"/>
    <property type="match status" value="1"/>
</dbReference>
<feature type="region of interest" description="Disordered" evidence="2">
    <location>
        <begin position="442"/>
        <end position="463"/>
    </location>
</feature>
<dbReference type="PANTHER" id="PTHR16166:SF141">
    <property type="entry name" value="INTERMEMBRANE LIPID TRANSFER PROTEIN VPS13D"/>
    <property type="match status" value="1"/>
</dbReference>
<protein>
    <recommendedName>
        <fullName evidence="3">Chorein N-terminal domain-containing protein</fullName>
    </recommendedName>
</protein>
<keyword evidence="1" id="KW-0813">Transport</keyword>
<dbReference type="PANTHER" id="PTHR16166">
    <property type="entry name" value="VACUOLAR PROTEIN SORTING-ASSOCIATED PROTEIN VPS13"/>
    <property type="match status" value="1"/>
</dbReference>
<evidence type="ECO:0000256" key="1">
    <source>
        <dbReference type="ARBA" id="ARBA00022448"/>
    </source>
</evidence>
<evidence type="ECO:0000259" key="3">
    <source>
        <dbReference type="Pfam" id="PF12624"/>
    </source>
</evidence>
<dbReference type="WBParaSite" id="PSU_v2.g11711.t1">
    <property type="protein sequence ID" value="PSU_v2.g11711.t1"/>
    <property type="gene ID" value="PSU_v2.g11711"/>
</dbReference>
<organism evidence="4 5">
    <name type="scientific">Panagrolaimus superbus</name>
    <dbReference type="NCBI Taxonomy" id="310955"/>
    <lineage>
        <taxon>Eukaryota</taxon>
        <taxon>Metazoa</taxon>
        <taxon>Ecdysozoa</taxon>
        <taxon>Nematoda</taxon>
        <taxon>Chromadorea</taxon>
        <taxon>Rhabditida</taxon>
        <taxon>Tylenchina</taxon>
        <taxon>Panagrolaimomorpha</taxon>
        <taxon>Panagrolaimoidea</taxon>
        <taxon>Panagrolaimidae</taxon>
        <taxon>Panagrolaimus</taxon>
    </lineage>
</organism>
<dbReference type="AlphaFoldDB" id="A0A914Y1L7"/>
<proteinExistence type="predicted"/>
<feature type="domain" description="Chorein N-terminal" evidence="3">
    <location>
        <begin position="1"/>
        <end position="752"/>
    </location>
</feature>
<dbReference type="Proteomes" id="UP000887577">
    <property type="component" value="Unplaced"/>
</dbReference>
<reference evidence="5" key="1">
    <citation type="submission" date="2022-11" db="UniProtKB">
        <authorList>
            <consortium name="WormBaseParasite"/>
        </authorList>
    </citation>
    <scope>IDENTIFICATION</scope>
</reference>
<evidence type="ECO:0000313" key="5">
    <source>
        <dbReference type="WBParaSite" id="PSU_v2.g11711.t1"/>
    </source>
</evidence>
<dbReference type="InterPro" id="IPR026847">
    <property type="entry name" value="VPS13"/>
</dbReference>
<keyword evidence="4" id="KW-1185">Reference proteome</keyword>
<evidence type="ECO:0000256" key="2">
    <source>
        <dbReference type="SAM" id="MobiDB-lite"/>
    </source>
</evidence>
<evidence type="ECO:0000313" key="4">
    <source>
        <dbReference type="Proteomes" id="UP000887577"/>
    </source>
</evidence>